<feature type="domain" description="ABC transmembrane type-1" evidence="8">
    <location>
        <begin position="47"/>
        <end position="259"/>
    </location>
</feature>
<dbReference type="PANTHER" id="PTHR43227:SF8">
    <property type="entry name" value="DIACETYLCHITOBIOSE UPTAKE SYSTEM PERMEASE PROTEIN DASB"/>
    <property type="match status" value="1"/>
</dbReference>
<dbReference type="InterPro" id="IPR035906">
    <property type="entry name" value="MetI-like_sf"/>
</dbReference>
<keyword evidence="4 7" id="KW-0812">Transmembrane</keyword>
<dbReference type="InterPro" id="IPR000515">
    <property type="entry name" value="MetI-like"/>
</dbReference>
<reference evidence="9" key="2">
    <citation type="submission" date="2021-04" db="EMBL/GenBank/DDBJ databases">
        <authorList>
            <person name="Gilroy R."/>
        </authorList>
    </citation>
    <scope>NUCLEOTIDE SEQUENCE</scope>
    <source>
        <strain evidence="9">ChiGjej4B4-7305</strain>
    </source>
</reference>
<feature type="transmembrane region" description="Helical" evidence="7">
    <location>
        <begin position="135"/>
        <end position="158"/>
    </location>
</feature>
<feature type="transmembrane region" description="Helical" evidence="7">
    <location>
        <begin position="109"/>
        <end position="128"/>
    </location>
</feature>
<dbReference type="InterPro" id="IPR050809">
    <property type="entry name" value="UgpAE/MalFG_permease"/>
</dbReference>
<comment type="caution">
    <text evidence="9">The sequence shown here is derived from an EMBL/GenBank/DDBJ whole genome shotgun (WGS) entry which is preliminary data.</text>
</comment>
<evidence type="ECO:0000256" key="3">
    <source>
        <dbReference type="ARBA" id="ARBA00022475"/>
    </source>
</evidence>
<dbReference type="Gene3D" id="1.10.3720.10">
    <property type="entry name" value="MetI-like"/>
    <property type="match status" value="1"/>
</dbReference>
<evidence type="ECO:0000313" key="9">
    <source>
        <dbReference type="EMBL" id="HIZ35539.1"/>
    </source>
</evidence>
<accession>A0A9D2EDD5</accession>
<feature type="transmembrane region" description="Helical" evidence="7">
    <location>
        <begin position="235"/>
        <end position="260"/>
    </location>
</feature>
<keyword evidence="5 7" id="KW-1133">Transmembrane helix</keyword>
<evidence type="ECO:0000256" key="4">
    <source>
        <dbReference type="ARBA" id="ARBA00022692"/>
    </source>
</evidence>
<feature type="transmembrane region" description="Helical" evidence="7">
    <location>
        <begin position="209"/>
        <end position="229"/>
    </location>
</feature>
<keyword evidence="2 7" id="KW-0813">Transport</keyword>
<dbReference type="AlphaFoldDB" id="A0A9D2EDD5"/>
<keyword evidence="3" id="KW-1003">Cell membrane</keyword>
<evidence type="ECO:0000259" key="8">
    <source>
        <dbReference type="PROSITE" id="PS50928"/>
    </source>
</evidence>
<evidence type="ECO:0000256" key="5">
    <source>
        <dbReference type="ARBA" id="ARBA00022989"/>
    </source>
</evidence>
<dbReference type="PANTHER" id="PTHR43227">
    <property type="entry name" value="BLL4140 PROTEIN"/>
    <property type="match status" value="1"/>
</dbReference>
<proteinExistence type="inferred from homology"/>
<gene>
    <name evidence="9" type="ORF">H9815_07155</name>
</gene>
<evidence type="ECO:0000256" key="6">
    <source>
        <dbReference type="ARBA" id="ARBA00023136"/>
    </source>
</evidence>
<dbReference type="SUPFAM" id="SSF161098">
    <property type="entry name" value="MetI-like"/>
    <property type="match status" value="1"/>
</dbReference>
<evidence type="ECO:0000256" key="2">
    <source>
        <dbReference type="ARBA" id="ARBA00022448"/>
    </source>
</evidence>
<feature type="transmembrane region" description="Helical" evidence="7">
    <location>
        <begin position="80"/>
        <end position="103"/>
    </location>
</feature>
<feature type="transmembrane region" description="Helical" evidence="7">
    <location>
        <begin position="178"/>
        <end position="197"/>
    </location>
</feature>
<comment type="similarity">
    <text evidence="7">Belongs to the binding-protein-dependent transport system permease family.</text>
</comment>
<protein>
    <submittedName>
        <fullName evidence="9">Sugar ABC transporter permease</fullName>
    </submittedName>
</protein>
<evidence type="ECO:0000256" key="1">
    <source>
        <dbReference type="ARBA" id="ARBA00004651"/>
    </source>
</evidence>
<dbReference type="GO" id="GO:0005886">
    <property type="term" value="C:plasma membrane"/>
    <property type="evidence" value="ECO:0007669"/>
    <property type="project" value="UniProtKB-SubCell"/>
</dbReference>
<dbReference type="GO" id="GO:0055085">
    <property type="term" value="P:transmembrane transport"/>
    <property type="evidence" value="ECO:0007669"/>
    <property type="project" value="InterPro"/>
</dbReference>
<comment type="subcellular location">
    <subcellularLocation>
        <location evidence="1 7">Cell membrane</location>
        <topology evidence="1 7">Multi-pass membrane protein</topology>
    </subcellularLocation>
</comment>
<dbReference type="EMBL" id="DXBY01000124">
    <property type="protein sequence ID" value="HIZ35539.1"/>
    <property type="molecule type" value="Genomic_DNA"/>
</dbReference>
<name>A0A9D2EDD5_9MICO</name>
<reference evidence="9" key="1">
    <citation type="journal article" date="2021" name="PeerJ">
        <title>Extensive microbial diversity within the chicken gut microbiome revealed by metagenomics and culture.</title>
        <authorList>
            <person name="Gilroy R."/>
            <person name="Ravi A."/>
            <person name="Getino M."/>
            <person name="Pursley I."/>
            <person name="Horton D.L."/>
            <person name="Alikhan N.F."/>
            <person name="Baker D."/>
            <person name="Gharbi K."/>
            <person name="Hall N."/>
            <person name="Watson M."/>
            <person name="Adriaenssens E.M."/>
            <person name="Foster-Nyarko E."/>
            <person name="Jarju S."/>
            <person name="Secka A."/>
            <person name="Antonio M."/>
            <person name="Oren A."/>
            <person name="Chaudhuri R.R."/>
            <person name="La Ragione R."/>
            <person name="Hildebrand F."/>
            <person name="Pallen M.J."/>
        </authorList>
    </citation>
    <scope>NUCLEOTIDE SEQUENCE</scope>
    <source>
        <strain evidence="9">ChiGjej4B4-7305</strain>
    </source>
</reference>
<dbReference type="Pfam" id="PF00528">
    <property type="entry name" value="BPD_transp_1"/>
    <property type="match status" value="1"/>
</dbReference>
<dbReference type="CDD" id="cd06261">
    <property type="entry name" value="TM_PBP2"/>
    <property type="match status" value="1"/>
</dbReference>
<sequence length="269" mass="28947">MGVLLLVPFALTTYQSFTQDNGLEPATFVGLDNYIALMRDAGFLHSLLNTVLWTIGAILLPAGVGLAIATFTQHLRFGKIFQLVFIVPYALSGVATGTIWSFLLSTEGPINTVLAGVGLGALAQGWLLTWPVNTLVMIGVYVWQVSGVAVILFLVGLNAVPKETIEAGQLDGAKGPTLFWQIIFPQLRAITVVVIGISLTNGLRVFDLIWVLTGGGPGQVSEALAVTMYRRTFVLGQYGVGSAVAVMLTIIVVVTSWIYLRAQMPRRIR</sequence>
<dbReference type="Proteomes" id="UP000824037">
    <property type="component" value="Unassembled WGS sequence"/>
</dbReference>
<keyword evidence="6 7" id="KW-0472">Membrane</keyword>
<organism evidence="9 10">
    <name type="scientific">Candidatus Ruania gallistercoris</name>
    <dbReference type="NCBI Taxonomy" id="2838746"/>
    <lineage>
        <taxon>Bacteria</taxon>
        <taxon>Bacillati</taxon>
        <taxon>Actinomycetota</taxon>
        <taxon>Actinomycetes</taxon>
        <taxon>Micrococcales</taxon>
        <taxon>Ruaniaceae</taxon>
        <taxon>Ruania</taxon>
    </lineage>
</organism>
<feature type="transmembrane region" description="Helical" evidence="7">
    <location>
        <begin position="42"/>
        <end position="68"/>
    </location>
</feature>
<evidence type="ECO:0000256" key="7">
    <source>
        <dbReference type="RuleBase" id="RU363032"/>
    </source>
</evidence>
<dbReference type="PROSITE" id="PS50928">
    <property type="entry name" value="ABC_TM1"/>
    <property type="match status" value="1"/>
</dbReference>
<evidence type="ECO:0000313" key="10">
    <source>
        <dbReference type="Proteomes" id="UP000824037"/>
    </source>
</evidence>